<keyword evidence="4" id="KW-1185">Reference proteome</keyword>
<gene>
    <name evidence="3" type="ordered locus">Ndas_2118</name>
</gene>
<evidence type="ECO:0000313" key="3">
    <source>
        <dbReference type="EMBL" id="ADH67543.1"/>
    </source>
</evidence>
<feature type="region of interest" description="Disordered" evidence="1">
    <location>
        <begin position="1"/>
        <end position="30"/>
    </location>
</feature>
<dbReference type="KEGG" id="nda:Ndas_2118"/>
<dbReference type="InterPro" id="IPR008538">
    <property type="entry name" value="Uma2"/>
</dbReference>
<dbReference type="STRING" id="446468.Ndas_2118"/>
<dbReference type="HOGENOM" id="CLU_076312_4_0_11"/>
<evidence type="ECO:0000259" key="2">
    <source>
        <dbReference type="Pfam" id="PF05685"/>
    </source>
</evidence>
<dbReference type="AlphaFoldDB" id="D7B7H1"/>
<dbReference type="SUPFAM" id="SSF52980">
    <property type="entry name" value="Restriction endonuclease-like"/>
    <property type="match status" value="1"/>
</dbReference>
<feature type="domain" description="Putative restriction endonuclease" evidence="2">
    <location>
        <begin position="37"/>
        <end position="194"/>
    </location>
</feature>
<sequence length="201" mass="22747">MPVSPVAERQSSTGSRYEPLTPPPEGFTADDLDSIPDLPPHTELIDGSLVLVTPQRNFHTVVLSVLDTRLFEQAPDRLRVRREMTLKLGPRQRPEPDLILVQAQATGGTEQTWFAPEAVELVVEVVSPESELRDRERKPQLYAEAGIPNFWLIEQDRGEAVVYVHELAPTGGYTRPTVHRQRLKTSRPFPVDIDLTEIQRR</sequence>
<dbReference type="InterPro" id="IPR012296">
    <property type="entry name" value="Nuclease_put_TT1808"/>
</dbReference>
<organism evidence="3 4">
    <name type="scientific">Nocardiopsis dassonvillei (strain ATCC 23218 / DSM 43111 / CIP 107115 / JCM 7437 / KCTC 9190 / NBRC 14626 / NCTC 10488 / NRRL B-5397 / IMRU 509)</name>
    <name type="common">Actinomadura dassonvillei</name>
    <dbReference type="NCBI Taxonomy" id="446468"/>
    <lineage>
        <taxon>Bacteria</taxon>
        <taxon>Bacillati</taxon>
        <taxon>Actinomycetota</taxon>
        <taxon>Actinomycetes</taxon>
        <taxon>Streptosporangiales</taxon>
        <taxon>Nocardiopsidaceae</taxon>
        <taxon>Nocardiopsis</taxon>
    </lineage>
</organism>
<dbReference type="Pfam" id="PF05685">
    <property type="entry name" value="Uma2"/>
    <property type="match status" value="1"/>
</dbReference>
<evidence type="ECO:0000256" key="1">
    <source>
        <dbReference type="SAM" id="MobiDB-lite"/>
    </source>
</evidence>
<dbReference type="Proteomes" id="UP000002219">
    <property type="component" value="Chromosome 1"/>
</dbReference>
<dbReference type="GeneID" id="91484705"/>
<dbReference type="PANTHER" id="PTHR35400">
    <property type="entry name" value="SLR1083 PROTEIN"/>
    <property type="match status" value="1"/>
</dbReference>
<dbReference type="PANTHER" id="PTHR35400:SF3">
    <property type="entry name" value="SLL1072 PROTEIN"/>
    <property type="match status" value="1"/>
</dbReference>
<dbReference type="RefSeq" id="WP_013153150.1">
    <property type="nucleotide sequence ID" value="NC_014210.1"/>
</dbReference>
<dbReference type="Gene3D" id="3.90.1570.10">
    <property type="entry name" value="tt1808, chain A"/>
    <property type="match status" value="1"/>
</dbReference>
<dbReference type="eggNOG" id="COG4636">
    <property type="taxonomic scope" value="Bacteria"/>
</dbReference>
<evidence type="ECO:0000313" key="4">
    <source>
        <dbReference type="Proteomes" id="UP000002219"/>
    </source>
</evidence>
<proteinExistence type="predicted"/>
<accession>D7B7H1</accession>
<dbReference type="CDD" id="cd06260">
    <property type="entry name" value="DUF820-like"/>
    <property type="match status" value="1"/>
</dbReference>
<dbReference type="EMBL" id="CP002040">
    <property type="protein sequence ID" value="ADH67543.1"/>
    <property type="molecule type" value="Genomic_DNA"/>
</dbReference>
<dbReference type="OrthoDB" id="5524117at2"/>
<dbReference type="InterPro" id="IPR011335">
    <property type="entry name" value="Restrct_endonuc-II-like"/>
</dbReference>
<reference evidence="3 4" key="1">
    <citation type="journal article" date="2010" name="Stand. Genomic Sci.">
        <title>Complete genome sequence of Nocardiopsis dassonvillei type strain (IMRU 509).</title>
        <authorList>
            <person name="Sun H."/>
            <person name="Lapidus A."/>
            <person name="Nolan M."/>
            <person name="Lucas S."/>
            <person name="Del Rio T.G."/>
            <person name="Tice H."/>
            <person name="Cheng J.F."/>
            <person name="Tapia R."/>
            <person name="Han C."/>
            <person name="Goodwin L."/>
            <person name="Pitluck S."/>
            <person name="Pagani I."/>
            <person name="Ivanova N."/>
            <person name="Mavromatis K."/>
            <person name="Mikhailova N."/>
            <person name="Pati A."/>
            <person name="Chen A."/>
            <person name="Palaniappan K."/>
            <person name="Land M."/>
            <person name="Hauser L."/>
            <person name="Chang Y.J."/>
            <person name="Jeffries C.D."/>
            <person name="Djao O.D."/>
            <person name="Rohde M."/>
            <person name="Sikorski J."/>
            <person name="Goker M."/>
            <person name="Woyke T."/>
            <person name="Bristow J."/>
            <person name="Eisen J.A."/>
            <person name="Markowitz V."/>
            <person name="Hugenholtz P."/>
            <person name="Kyrpides N.C."/>
            <person name="Klenk H.P."/>
        </authorList>
    </citation>
    <scope>NUCLEOTIDE SEQUENCE [LARGE SCALE GENOMIC DNA]</scope>
    <source>
        <strain evidence="4">ATCC 23218 / DSM 43111 / CIP 107115 / JCM 7437 / KCTC 9190 / NBRC 14626 / NCTC 10488 / NRRL B-5397 / IMRU 509</strain>
    </source>
</reference>
<name>D7B7H1_NOCDD</name>
<protein>
    <recommendedName>
        <fullName evidence="2">Putative restriction endonuclease domain-containing protein</fullName>
    </recommendedName>
</protein>